<evidence type="ECO:0000313" key="1">
    <source>
        <dbReference type="EMBL" id="MBD8028706.1"/>
    </source>
</evidence>
<comment type="caution">
    <text evidence="1">The sequence shown here is derived from an EMBL/GenBank/DDBJ whole genome shotgun (WGS) entry which is preliminary data.</text>
</comment>
<reference evidence="1 2" key="1">
    <citation type="submission" date="2020-08" db="EMBL/GenBank/DDBJ databases">
        <title>A Genomic Blueprint of the Chicken Gut Microbiome.</title>
        <authorList>
            <person name="Gilroy R."/>
            <person name="Ravi A."/>
            <person name="Getino M."/>
            <person name="Pursley I."/>
            <person name="Horton D.L."/>
            <person name="Alikhan N.-F."/>
            <person name="Baker D."/>
            <person name="Gharbi K."/>
            <person name="Hall N."/>
            <person name="Watson M."/>
            <person name="Adriaenssens E.M."/>
            <person name="Foster-Nyarko E."/>
            <person name="Jarju S."/>
            <person name="Secka A."/>
            <person name="Antonio M."/>
            <person name="Oren A."/>
            <person name="Chaudhuri R."/>
            <person name="La Ragione R.M."/>
            <person name="Hildebrand F."/>
            <person name="Pallen M.J."/>
        </authorList>
    </citation>
    <scope>NUCLEOTIDE SEQUENCE [LARGE SCALE GENOMIC DNA]</scope>
    <source>
        <strain evidence="1 2">Re31</strain>
    </source>
</reference>
<gene>
    <name evidence="1" type="ORF">H9636_18935</name>
</gene>
<organism evidence="1 2">
    <name type="scientific">Ureibacillus galli</name>
    <dbReference type="NCBI Taxonomy" id="2762222"/>
    <lineage>
        <taxon>Bacteria</taxon>
        <taxon>Bacillati</taxon>
        <taxon>Bacillota</taxon>
        <taxon>Bacilli</taxon>
        <taxon>Bacillales</taxon>
        <taxon>Caryophanaceae</taxon>
        <taxon>Ureibacillus</taxon>
    </lineage>
</organism>
<dbReference type="Proteomes" id="UP000640930">
    <property type="component" value="Unassembled WGS sequence"/>
</dbReference>
<dbReference type="RefSeq" id="WP_191709091.1">
    <property type="nucleotide sequence ID" value="NZ_JACSQA010000065.1"/>
</dbReference>
<proteinExistence type="predicted"/>
<name>A0ABR8XHJ4_9BACL</name>
<dbReference type="EMBL" id="JACSQA010000065">
    <property type="protein sequence ID" value="MBD8028706.1"/>
    <property type="molecule type" value="Genomic_DNA"/>
</dbReference>
<sequence>MEFLDLKESLIPKKVSFIHDMMVNRFRAIAINKSDPRISHLLNDPYIPDFSEINGIYCIYSKSILGLLKNKYSSFDSYEFNKDQQKERKILSEDFEIG</sequence>
<protein>
    <submittedName>
        <fullName evidence="1">Uncharacterized protein</fullName>
    </submittedName>
</protein>
<evidence type="ECO:0000313" key="2">
    <source>
        <dbReference type="Proteomes" id="UP000640930"/>
    </source>
</evidence>
<keyword evidence="2" id="KW-1185">Reference proteome</keyword>
<accession>A0ABR8XHJ4</accession>